<comment type="caution">
    <text evidence="2">The sequence shown here is derived from an EMBL/GenBank/DDBJ whole genome shotgun (WGS) entry which is preliminary data.</text>
</comment>
<sequence length="201" mass="21695">MEAEKRILRVRNGNRKPLSDSTNLTTATTTTTAPNNLSSAFKKLLPSTNSTTANSDAISSAPPPPQPNLASSPARLLKSSSLRAFQVVMGYAPGFILIEGSDSRVHKTCKYKGIMFASESVGNNTQKKLIQIDISSDTVFRGHGLEYDLSGLTGNTLDSHKLMHFAGQQGHDKQHNLMEVLSLGYFTQANLLVTSKLGCNV</sequence>
<dbReference type="AlphaFoldDB" id="A0AAW0MI06"/>
<evidence type="ECO:0000313" key="2">
    <source>
        <dbReference type="EMBL" id="KAK7861349.1"/>
    </source>
</evidence>
<name>A0AAW0MI06_QUESU</name>
<dbReference type="EMBL" id="PKMF04000002">
    <property type="protein sequence ID" value="KAK7861349.1"/>
    <property type="molecule type" value="Genomic_DNA"/>
</dbReference>
<gene>
    <name evidence="2" type="ORF">CFP56_011235</name>
</gene>
<reference evidence="2" key="2">
    <citation type="journal article" date="2018" name="Sci. Data">
        <title>The draft genome sequence of cork oak.</title>
        <authorList>
            <person name="Ramos A.M."/>
            <person name="Usie A."/>
            <person name="Barbosa P."/>
            <person name="Barros P.M."/>
            <person name="Capote T."/>
            <person name="Chaves I."/>
            <person name="Simoes F."/>
            <person name="Abreu I."/>
            <person name="Carrasquinho I."/>
            <person name="Faro C."/>
            <person name="Guimaraes J.B."/>
            <person name="Mendonca D."/>
            <person name="Nobrega F."/>
            <person name="Rodrigues L."/>
            <person name="Saibo N.J.M."/>
            <person name="Varela M.C."/>
            <person name="Egas C."/>
            <person name="Matos J."/>
            <person name="Miguel C.M."/>
            <person name="Oliveira M.M."/>
            <person name="Ricardo C.P."/>
            <person name="Goncalves S."/>
        </authorList>
    </citation>
    <scope>NUCLEOTIDE SEQUENCE [LARGE SCALE GENOMIC DNA]</scope>
    <source>
        <strain evidence="2">HL8</strain>
    </source>
</reference>
<evidence type="ECO:0000256" key="1">
    <source>
        <dbReference type="SAM" id="MobiDB-lite"/>
    </source>
</evidence>
<dbReference type="Gene3D" id="3.40.30.10">
    <property type="entry name" value="Glutaredoxin"/>
    <property type="match status" value="1"/>
</dbReference>
<organism evidence="2">
    <name type="scientific">Quercus suber</name>
    <name type="common">Cork oak</name>
    <dbReference type="NCBI Taxonomy" id="58331"/>
    <lineage>
        <taxon>Eukaryota</taxon>
        <taxon>Viridiplantae</taxon>
        <taxon>Streptophyta</taxon>
        <taxon>Embryophyta</taxon>
        <taxon>Tracheophyta</taxon>
        <taxon>Spermatophyta</taxon>
        <taxon>Magnoliopsida</taxon>
        <taxon>eudicotyledons</taxon>
        <taxon>Gunneridae</taxon>
        <taxon>Pentapetalae</taxon>
        <taxon>rosids</taxon>
        <taxon>fabids</taxon>
        <taxon>Fagales</taxon>
        <taxon>Fagaceae</taxon>
        <taxon>Quercus</taxon>
    </lineage>
</organism>
<feature type="compositionally biased region" description="Low complexity" evidence="1">
    <location>
        <begin position="19"/>
        <end position="33"/>
    </location>
</feature>
<proteinExistence type="predicted"/>
<feature type="region of interest" description="Disordered" evidence="1">
    <location>
        <begin position="46"/>
        <end position="73"/>
    </location>
</feature>
<protein>
    <submittedName>
        <fullName evidence="2">Uncharacterized protein</fullName>
    </submittedName>
</protein>
<feature type="region of interest" description="Disordered" evidence="1">
    <location>
        <begin position="10"/>
        <end position="33"/>
    </location>
</feature>
<reference evidence="2" key="1">
    <citation type="submission" date="2017-12" db="EMBL/GenBank/DDBJ databases">
        <authorList>
            <person name="Barbosa P."/>
            <person name="Usie A."/>
            <person name="Ramos A.M."/>
        </authorList>
    </citation>
    <scope>NUCLEOTIDE SEQUENCE</scope>
    <source>
        <strain evidence="2">HL8</strain>
        <tissue evidence="2">Leaves</tissue>
    </source>
</reference>
<reference evidence="2" key="3">
    <citation type="submission" date="2023-07" db="EMBL/GenBank/DDBJ databases">
        <title>An improved reference 1 genome and first organelle genomes of Quercus suber.</title>
        <authorList>
            <consortium name="Genosuber Consortium"/>
            <person name="Usie A."/>
            <person name="Serra O."/>
            <person name="Barros P."/>
        </authorList>
    </citation>
    <scope>NUCLEOTIDE SEQUENCE</scope>
    <source>
        <strain evidence="2">HL8</strain>
        <tissue evidence="2">Leaves</tissue>
    </source>
</reference>
<accession>A0AAW0MI06</accession>